<protein>
    <recommendedName>
        <fullName evidence="4">serine-type D-Ala-D-Ala carboxypeptidase</fullName>
        <ecNumber evidence="4">3.4.16.4</ecNumber>
    </recommendedName>
</protein>
<dbReference type="InterPro" id="IPR001967">
    <property type="entry name" value="Peptidase_S11_N"/>
</dbReference>
<keyword evidence="10" id="KW-0573">Peptidoglycan synthesis</keyword>
<dbReference type="GO" id="GO:0009002">
    <property type="term" value="F:serine-type D-Ala-D-Ala carboxypeptidase activity"/>
    <property type="evidence" value="ECO:0007669"/>
    <property type="project" value="UniProtKB-EC"/>
</dbReference>
<dbReference type="InterPro" id="IPR018044">
    <property type="entry name" value="Peptidase_S11"/>
</dbReference>
<feature type="transmembrane region" description="Helical" evidence="16">
    <location>
        <begin position="412"/>
        <end position="430"/>
    </location>
</feature>
<dbReference type="InterPro" id="IPR012338">
    <property type="entry name" value="Beta-lactam/transpept-like"/>
</dbReference>
<dbReference type="InterPro" id="IPR012907">
    <property type="entry name" value="Peptidase_S11_C"/>
</dbReference>
<dbReference type="SMART" id="SM00936">
    <property type="entry name" value="PBP5_C"/>
    <property type="match status" value="1"/>
</dbReference>
<dbReference type="OrthoDB" id="9791132at2"/>
<evidence type="ECO:0000256" key="11">
    <source>
        <dbReference type="ARBA" id="ARBA00023316"/>
    </source>
</evidence>
<dbReference type="Pfam" id="PF00768">
    <property type="entry name" value="Peptidase_S11"/>
    <property type="match status" value="1"/>
</dbReference>
<accession>A0A1W2AAS1</accession>
<evidence type="ECO:0000256" key="3">
    <source>
        <dbReference type="ARBA" id="ARBA00007164"/>
    </source>
</evidence>
<dbReference type="SUPFAM" id="SSF69189">
    <property type="entry name" value="Penicillin-binding protein associated domain"/>
    <property type="match status" value="1"/>
</dbReference>
<evidence type="ECO:0000259" key="18">
    <source>
        <dbReference type="SMART" id="SM00936"/>
    </source>
</evidence>
<evidence type="ECO:0000256" key="6">
    <source>
        <dbReference type="ARBA" id="ARBA00022670"/>
    </source>
</evidence>
<dbReference type="RefSeq" id="WP_159448045.1">
    <property type="nucleotide sequence ID" value="NZ_FWXW01000003.1"/>
</dbReference>
<keyword evidence="8" id="KW-0378">Hydrolase</keyword>
<evidence type="ECO:0000256" key="5">
    <source>
        <dbReference type="ARBA" id="ARBA00022645"/>
    </source>
</evidence>
<evidence type="ECO:0000256" key="10">
    <source>
        <dbReference type="ARBA" id="ARBA00022984"/>
    </source>
</evidence>
<feature type="domain" description="Peptidase S11 D-Ala-D-Ala carboxypeptidase A C-terminal" evidence="18">
    <location>
        <begin position="297"/>
        <end position="391"/>
    </location>
</feature>
<keyword evidence="9" id="KW-0133">Cell shape</keyword>
<sequence length="451" mass="49932">MKRVRYSFLALAVVMLCTVVLSTPAFAIPEMSVASRSALLADADTGEILYEQNIHERVYPASVTKIMTGLLVLEKIDSGSMSLSDVITVSSSAHQDVTEDGSTQNIKPGEQMSVENLLYCALVASANEACNILAEAVSGDIPTFVALMNQRAQELGCQDTHFANTHGLQDENHYTTAYDMYLITKEALKYPEFLKITDSRDVVIPATNLSPERHFYTTNYLLSRFKIPGYVYQYAHGIKTGHTSDAGYCLVSSAQKNDMNLISLVFGAEKVTKADGTVDYESFSETSRLFEWGFSNFKLQTYLDSSELIAEVPVSLSRDANYVVVHPESSLSAMLPKDVDLDSFDRKVTIYNEGNITAPISEGQELGEITLSLDGKEYGTTKLVALNSLTQSRLLYVIYTVKNIFSHTATKLAILAVLVLIIVLIILSIRRGRHSGRRYRKSGGVYRGRRR</sequence>
<dbReference type="AlphaFoldDB" id="A0A1W2AAS1"/>
<dbReference type="Gene3D" id="3.40.710.10">
    <property type="entry name" value="DD-peptidase/beta-lactamase superfamily"/>
    <property type="match status" value="1"/>
</dbReference>
<dbReference type="PRINTS" id="PR00725">
    <property type="entry name" value="DADACBPTASE1"/>
</dbReference>
<organism evidence="19 20">
    <name type="scientific">Papillibacter cinnamivorans DSM 12816</name>
    <dbReference type="NCBI Taxonomy" id="1122930"/>
    <lineage>
        <taxon>Bacteria</taxon>
        <taxon>Bacillati</taxon>
        <taxon>Bacillota</taxon>
        <taxon>Clostridia</taxon>
        <taxon>Eubacteriales</taxon>
        <taxon>Oscillospiraceae</taxon>
        <taxon>Papillibacter</taxon>
    </lineage>
</organism>
<evidence type="ECO:0000256" key="1">
    <source>
        <dbReference type="ARBA" id="ARBA00003217"/>
    </source>
</evidence>
<comment type="function">
    <text evidence="1">Removes C-terminal D-alanyl residues from sugar-peptide cell wall precursors.</text>
</comment>
<feature type="signal peptide" evidence="17">
    <location>
        <begin position="1"/>
        <end position="27"/>
    </location>
</feature>
<keyword evidence="11" id="KW-0961">Cell wall biogenesis/degradation</keyword>
<comment type="similarity">
    <text evidence="3 15">Belongs to the peptidase S11 family.</text>
</comment>
<evidence type="ECO:0000256" key="12">
    <source>
        <dbReference type="ARBA" id="ARBA00034000"/>
    </source>
</evidence>
<dbReference type="Pfam" id="PF07943">
    <property type="entry name" value="PBP5_C"/>
    <property type="match status" value="1"/>
</dbReference>
<evidence type="ECO:0000313" key="19">
    <source>
        <dbReference type="EMBL" id="SMC57720.1"/>
    </source>
</evidence>
<evidence type="ECO:0000256" key="7">
    <source>
        <dbReference type="ARBA" id="ARBA00022729"/>
    </source>
</evidence>
<keyword evidence="16" id="KW-0812">Transmembrane</keyword>
<comment type="pathway">
    <text evidence="2">Cell wall biogenesis; peptidoglycan biosynthesis.</text>
</comment>
<evidence type="ECO:0000256" key="2">
    <source>
        <dbReference type="ARBA" id="ARBA00004752"/>
    </source>
</evidence>
<evidence type="ECO:0000256" key="4">
    <source>
        <dbReference type="ARBA" id="ARBA00012448"/>
    </source>
</evidence>
<proteinExistence type="inferred from homology"/>
<dbReference type="GO" id="GO:0008360">
    <property type="term" value="P:regulation of cell shape"/>
    <property type="evidence" value="ECO:0007669"/>
    <property type="project" value="UniProtKB-KW"/>
</dbReference>
<feature type="binding site" evidence="14">
    <location>
        <position position="239"/>
    </location>
    <ligand>
        <name>substrate</name>
    </ligand>
</feature>
<dbReference type="EC" id="3.4.16.4" evidence="4"/>
<evidence type="ECO:0000256" key="8">
    <source>
        <dbReference type="ARBA" id="ARBA00022801"/>
    </source>
</evidence>
<evidence type="ECO:0000256" key="16">
    <source>
        <dbReference type="SAM" id="Phobius"/>
    </source>
</evidence>
<feature type="active site" description="Proton acceptor" evidence="13">
    <location>
        <position position="65"/>
    </location>
</feature>
<feature type="active site" evidence="13">
    <location>
        <position position="125"/>
    </location>
</feature>
<dbReference type="InterPro" id="IPR037167">
    <property type="entry name" value="Peptidase_S11_C_sf"/>
</dbReference>
<keyword evidence="16" id="KW-0472">Membrane</keyword>
<feature type="active site" description="Acyl-ester intermediate" evidence="13">
    <location>
        <position position="62"/>
    </location>
</feature>
<dbReference type="SUPFAM" id="SSF56601">
    <property type="entry name" value="beta-lactamase/transpeptidase-like"/>
    <property type="match status" value="1"/>
</dbReference>
<dbReference type="Gene3D" id="2.60.410.10">
    <property type="entry name" value="D-Ala-D-Ala carboxypeptidase, C-terminal domain"/>
    <property type="match status" value="1"/>
</dbReference>
<dbReference type="PANTHER" id="PTHR21581">
    <property type="entry name" value="D-ALANYL-D-ALANINE CARBOXYPEPTIDASE"/>
    <property type="match status" value="1"/>
</dbReference>
<comment type="catalytic activity">
    <reaction evidence="12">
        <text>Preferential cleavage: (Ac)2-L-Lys-D-Ala-|-D-Ala. Also transpeptidation of peptidyl-alanyl moieties that are N-acyl substituents of D-alanine.</text>
        <dbReference type="EC" id="3.4.16.4"/>
    </reaction>
</comment>
<dbReference type="GO" id="GO:0006508">
    <property type="term" value="P:proteolysis"/>
    <property type="evidence" value="ECO:0007669"/>
    <property type="project" value="UniProtKB-KW"/>
</dbReference>
<keyword evidence="6" id="KW-0645">Protease</keyword>
<keyword evidence="5 19" id="KW-0121">Carboxypeptidase</keyword>
<dbReference type="InterPro" id="IPR015956">
    <property type="entry name" value="Peniciliin-bd_prot_C_sf"/>
</dbReference>
<dbReference type="UniPathway" id="UPA00219"/>
<evidence type="ECO:0000313" key="20">
    <source>
        <dbReference type="Proteomes" id="UP000192790"/>
    </source>
</evidence>
<evidence type="ECO:0000256" key="14">
    <source>
        <dbReference type="PIRSR" id="PIRSR618044-2"/>
    </source>
</evidence>
<dbReference type="STRING" id="1122930.SAMN02745168_1672"/>
<dbReference type="Proteomes" id="UP000192790">
    <property type="component" value="Unassembled WGS sequence"/>
</dbReference>
<keyword evidence="16" id="KW-1133">Transmembrane helix</keyword>
<gene>
    <name evidence="19" type="ORF">SAMN02745168_1672</name>
</gene>
<dbReference type="PANTHER" id="PTHR21581:SF6">
    <property type="entry name" value="TRAFFICKING PROTEIN PARTICLE COMPLEX SUBUNIT 12"/>
    <property type="match status" value="1"/>
</dbReference>
<evidence type="ECO:0000256" key="17">
    <source>
        <dbReference type="SAM" id="SignalP"/>
    </source>
</evidence>
<evidence type="ECO:0000256" key="9">
    <source>
        <dbReference type="ARBA" id="ARBA00022960"/>
    </source>
</evidence>
<feature type="chain" id="PRO_5013117090" description="serine-type D-Ala-D-Ala carboxypeptidase" evidence="17">
    <location>
        <begin position="28"/>
        <end position="451"/>
    </location>
</feature>
<name>A0A1W2AAS1_9FIRM</name>
<evidence type="ECO:0000256" key="15">
    <source>
        <dbReference type="RuleBase" id="RU004016"/>
    </source>
</evidence>
<dbReference type="EMBL" id="FWXW01000003">
    <property type="protein sequence ID" value="SMC57720.1"/>
    <property type="molecule type" value="Genomic_DNA"/>
</dbReference>
<keyword evidence="7 17" id="KW-0732">Signal</keyword>
<keyword evidence="20" id="KW-1185">Reference proteome</keyword>
<dbReference type="GO" id="GO:0071555">
    <property type="term" value="P:cell wall organization"/>
    <property type="evidence" value="ECO:0007669"/>
    <property type="project" value="UniProtKB-KW"/>
</dbReference>
<reference evidence="19 20" key="1">
    <citation type="submission" date="2017-04" db="EMBL/GenBank/DDBJ databases">
        <authorList>
            <person name="Afonso C.L."/>
            <person name="Miller P.J."/>
            <person name="Scott M.A."/>
            <person name="Spackman E."/>
            <person name="Goraichik I."/>
            <person name="Dimitrov K.M."/>
            <person name="Suarez D.L."/>
            <person name="Swayne D.E."/>
        </authorList>
    </citation>
    <scope>NUCLEOTIDE SEQUENCE [LARGE SCALE GENOMIC DNA]</scope>
    <source>
        <strain evidence="19 20">DSM 12816</strain>
    </source>
</reference>
<dbReference type="GO" id="GO:0009252">
    <property type="term" value="P:peptidoglycan biosynthetic process"/>
    <property type="evidence" value="ECO:0007669"/>
    <property type="project" value="UniProtKB-UniPathway"/>
</dbReference>
<evidence type="ECO:0000256" key="13">
    <source>
        <dbReference type="PIRSR" id="PIRSR618044-1"/>
    </source>
</evidence>